<sequence length="234" mass="26619">MWSQVESCGPVVCDRYVQQDKRRIQQDRFGKSFEYSVIGVLTILYDAVQFFWCLPLVTSVPPTKPAMSIHSSEFRTALCFGLLTSRANEQAVNECPPVLESVSVGKHAVQELRPRHYQKRIAHLVFAQLVVLCICNATLGLWHTWKGHERSLALVSASRITCLVGLLIQLTFHWASPRHVREVHQLGPRLPGTQVTMFLATLWFPYLPFVLSVFLLCNSEQCFFFGGFVISYSE</sequence>
<dbReference type="Proteomes" id="UP001194468">
    <property type="component" value="Unassembled WGS sequence"/>
</dbReference>
<accession>A0AAD4BJN1</accession>
<keyword evidence="1" id="KW-0812">Transmembrane</keyword>
<dbReference type="AlphaFoldDB" id="A0AAD4BJN1"/>
<reference evidence="2" key="2">
    <citation type="journal article" date="2020" name="Nat. Commun.">
        <title>Large-scale genome sequencing of mycorrhizal fungi provides insights into the early evolution of symbiotic traits.</title>
        <authorList>
            <person name="Miyauchi S."/>
            <person name="Kiss E."/>
            <person name="Kuo A."/>
            <person name="Drula E."/>
            <person name="Kohler A."/>
            <person name="Sanchez-Garcia M."/>
            <person name="Morin E."/>
            <person name="Andreopoulos B."/>
            <person name="Barry K.W."/>
            <person name="Bonito G."/>
            <person name="Buee M."/>
            <person name="Carver A."/>
            <person name="Chen C."/>
            <person name="Cichocki N."/>
            <person name="Clum A."/>
            <person name="Culley D."/>
            <person name="Crous P.W."/>
            <person name="Fauchery L."/>
            <person name="Girlanda M."/>
            <person name="Hayes R.D."/>
            <person name="Keri Z."/>
            <person name="LaButti K."/>
            <person name="Lipzen A."/>
            <person name="Lombard V."/>
            <person name="Magnuson J."/>
            <person name="Maillard F."/>
            <person name="Murat C."/>
            <person name="Nolan M."/>
            <person name="Ohm R.A."/>
            <person name="Pangilinan J."/>
            <person name="Pereira M.F."/>
            <person name="Perotto S."/>
            <person name="Peter M."/>
            <person name="Pfister S."/>
            <person name="Riley R."/>
            <person name="Sitrit Y."/>
            <person name="Stielow J.B."/>
            <person name="Szollosi G."/>
            <person name="Zifcakova L."/>
            <person name="Stursova M."/>
            <person name="Spatafora J.W."/>
            <person name="Tedersoo L."/>
            <person name="Vaario L.M."/>
            <person name="Yamada A."/>
            <person name="Yan M."/>
            <person name="Wang P."/>
            <person name="Xu J."/>
            <person name="Bruns T."/>
            <person name="Baldrian P."/>
            <person name="Vilgalys R."/>
            <person name="Dunand C."/>
            <person name="Henrissat B."/>
            <person name="Grigoriev I.V."/>
            <person name="Hibbett D."/>
            <person name="Nagy L.G."/>
            <person name="Martin F.M."/>
        </authorList>
    </citation>
    <scope>NUCLEOTIDE SEQUENCE</scope>
    <source>
        <strain evidence="2">BED1</strain>
    </source>
</reference>
<organism evidence="2 3">
    <name type="scientific">Boletus edulis BED1</name>
    <dbReference type="NCBI Taxonomy" id="1328754"/>
    <lineage>
        <taxon>Eukaryota</taxon>
        <taxon>Fungi</taxon>
        <taxon>Dikarya</taxon>
        <taxon>Basidiomycota</taxon>
        <taxon>Agaricomycotina</taxon>
        <taxon>Agaricomycetes</taxon>
        <taxon>Agaricomycetidae</taxon>
        <taxon>Boletales</taxon>
        <taxon>Boletineae</taxon>
        <taxon>Boletaceae</taxon>
        <taxon>Boletoideae</taxon>
        <taxon>Boletus</taxon>
    </lineage>
</organism>
<keyword evidence="1" id="KW-0472">Membrane</keyword>
<keyword evidence="1" id="KW-1133">Transmembrane helix</keyword>
<comment type="caution">
    <text evidence="2">The sequence shown here is derived from an EMBL/GenBank/DDBJ whole genome shotgun (WGS) entry which is preliminary data.</text>
</comment>
<feature type="transmembrane region" description="Helical" evidence="1">
    <location>
        <begin position="154"/>
        <end position="175"/>
    </location>
</feature>
<evidence type="ECO:0000313" key="2">
    <source>
        <dbReference type="EMBL" id="KAF8432937.1"/>
    </source>
</evidence>
<feature type="transmembrane region" description="Helical" evidence="1">
    <location>
        <begin position="32"/>
        <end position="52"/>
    </location>
</feature>
<evidence type="ECO:0000256" key="1">
    <source>
        <dbReference type="SAM" id="Phobius"/>
    </source>
</evidence>
<proteinExistence type="predicted"/>
<protein>
    <submittedName>
        <fullName evidence="2">Uncharacterized protein</fullName>
    </submittedName>
</protein>
<evidence type="ECO:0000313" key="3">
    <source>
        <dbReference type="Proteomes" id="UP001194468"/>
    </source>
</evidence>
<keyword evidence="3" id="KW-1185">Reference proteome</keyword>
<reference evidence="2" key="1">
    <citation type="submission" date="2019-10" db="EMBL/GenBank/DDBJ databases">
        <authorList>
            <consortium name="DOE Joint Genome Institute"/>
            <person name="Kuo A."/>
            <person name="Miyauchi S."/>
            <person name="Kiss E."/>
            <person name="Drula E."/>
            <person name="Kohler A."/>
            <person name="Sanchez-Garcia M."/>
            <person name="Andreopoulos B."/>
            <person name="Barry K.W."/>
            <person name="Bonito G."/>
            <person name="Buee M."/>
            <person name="Carver A."/>
            <person name="Chen C."/>
            <person name="Cichocki N."/>
            <person name="Clum A."/>
            <person name="Culley D."/>
            <person name="Crous P.W."/>
            <person name="Fauchery L."/>
            <person name="Girlanda M."/>
            <person name="Hayes R."/>
            <person name="Keri Z."/>
            <person name="LaButti K."/>
            <person name="Lipzen A."/>
            <person name="Lombard V."/>
            <person name="Magnuson J."/>
            <person name="Maillard F."/>
            <person name="Morin E."/>
            <person name="Murat C."/>
            <person name="Nolan M."/>
            <person name="Ohm R."/>
            <person name="Pangilinan J."/>
            <person name="Pereira M."/>
            <person name="Perotto S."/>
            <person name="Peter M."/>
            <person name="Riley R."/>
            <person name="Sitrit Y."/>
            <person name="Stielow B."/>
            <person name="Szollosi G."/>
            <person name="Zifcakova L."/>
            <person name="Stursova M."/>
            <person name="Spatafora J.W."/>
            <person name="Tedersoo L."/>
            <person name="Vaario L.-M."/>
            <person name="Yamada A."/>
            <person name="Yan M."/>
            <person name="Wang P."/>
            <person name="Xu J."/>
            <person name="Bruns T."/>
            <person name="Baldrian P."/>
            <person name="Vilgalys R."/>
            <person name="Henrissat B."/>
            <person name="Grigoriev I.V."/>
            <person name="Hibbett D."/>
            <person name="Nagy L.G."/>
            <person name="Martin F.M."/>
        </authorList>
    </citation>
    <scope>NUCLEOTIDE SEQUENCE</scope>
    <source>
        <strain evidence="2">BED1</strain>
    </source>
</reference>
<feature type="transmembrane region" description="Helical" evidence="1">
    <location>
        <begin position="195"/>
        <end position="217"/>
    </location>
</feature>
<dbReference type="EMBL" id="WHUW01000037">
    <property type="protein sequence ID" value="KAF8432937.1"/>
    <property type="molecule type" value="Genomic_DNA"/>
</dbReference>
<gene>
    <name evidence="2" type="ORF">L210DRAFT_3557094</name>
</gene>
<name>A0AAD4BJN1_BOLED</name>
<feature type="transmembrane region" description="Helical" evidence="1">
    <location>
        <begin position="121"/>
        <end position="142"/>
    </location>
</feature>